<dbReference type="InterPro" id="IPR019757">
    <property type="entry name" value="Pept_S26A_signal_pept_1_Lys-AS"/>
</dbReference>
<organism evidence="15 16">
    <name type="scientific">Agaribacter flavus</name>
    <dbReference type="NCBI Taxonomy" id="1902781"/>
    <lineage>
        <taxon>Bacteria</taxon>
        <taxon>Pseudomonadati</taxon>
        <taxon>Pseudomonadota</taxon>
        <taxon>Gammaproteobacteria</taxon>
        <taxon>Alteromonadales</taxon>
        <taxon>Alteromonadaceae</taxon>
        <taxon>Agaribacter</taxon>
    </lineage>
</organism>
<dbReference type="RefSeq" id="WP_376920250.1">
    <property type="nucleotide sequence ID" value="NZ_JBHRSW010000017.1"/>
</dbReference>
<evidence type="ECO:0000256" key="7">
    <source>
        <dbReference type="ARBA" id="ARBA00022670"/>
    </source>
</evidence>
<evidence type="ECO:0000256" key="13">
    <source>
        <dbReference type="RuleBase" id="RU362042"/>
    </source>
</evidence>
<dbReference type="Gene3D" id="2.170.230.10">
    <property type="match status" value="1"/>
</dbReference>
<accession>A0ABV7FRQ0</accession>
<evidence type="ECO:0000256" key="9">
    <source>
        <dbReference type="ARBA" id="ARBA00022801"/>
    </source>
</evidence>
<sequence>MANYFSIFLVVISFVTGIVWLIWALYFAPKETSPTNESESNKGAKEAKDTELPAFVDFCKQMFPIFFGVMIFRSFIYEPFQIPSGSMMPTLLTGDFILVEKFSYGLKDPVTRTKFLETGEVERGDVVVFKYPLDERKDYIKRVVGLPGDTIIYRGKQLFIKKACREGQNCTGLEPVSVKSLGTGQYSLSGFSLSLFEEQLGDVKHQILHNPSLRSSTTEVIVPAGHYFAMGDNRDHSEDSRRWGFVPEENLVGKAVFIWISFQFERSPEDFLPTWFPSGVRFSRVGAIG</sequence>
<dbReference type="InterPro" id="IPR019766">
    <property type="entry name" value="Sign_pep_all-beta_subdom"/>
</dbReference>
<dbReference type="PANTHER" id="PTHR43390">
    <property type="entry name" value="SIGNAL PEPTIDASE I"/>
    <property type="match status" value="1"/>
</dbReference>
<dbReference type="CDD" id="cd06530">
    <property type="entry name" value="S26_SPase_I"/>
    <property type="match status" value="1"/>
</dbReference>
<dbReference type="InterPro" id="IPR000223">
    <property type="entry name" value="Pept_S26A_signal_pept_1"/>
</dbReference>
<dbReference type="PROSITE" id="PS00501">
    <property type="entry name" value="SPASE_I_1"/>
    <property type="match status" value="1"/>
</dbReference>
<evidence type="ECO:0000313" key="15">
    <source>
        <dbReference type="EMBL" id="MFC3122116.1"/>
    </source>
</evidence>
<dbReference type="InterPro" id="IPR019756">
    <property type="entry name" value="Pept_S26A_signal_pept_1_Ser-AS"/>
</dbReference>
<evidence type="ECO:0000256" key="11">
    <source>
        <dbReference type="ARBA" id="ARBA00023136"/>
    </source>
</evidence>
<dbReference type="GO" id="GO:0009003">
    <property type="term" value="F:signal peptidase activity"/>
    <property type="evidence" value="ECO:0007669"/>
    <property type="project" value="UniProtKB-EC"/>
</dbReference>
<keyword evidence="8 12" id="KW-0812">Transmembrane</keyword>
<reference evidence="16" key="1">
    <citation type="journal article" date="2019" name="Int. J. Syst. Evol. Microbiol.">
        <title>The Global Catalogue of Microorganisms (GCM) 10K type strain sequencing project: providing services to taxonomists for standard genome sequencing and annotation.</title>
        <authorList>
            <consortium name="The Broad Institute Genomics Platform"/>
            <consortium name="The Broad Institute Genome Sequencing Center for Infectious Disease"/>
            <person name="Wu L."/>
            <person name="Ma J."/>
        </authorList>
    </citation>
    <scope>NUCLEOTIDE SEQUENCE [LARGE SCALE GENOMIC DNA]</scope>
    <source>
        <strain evidence="16">KCTC 52473</strain>
    </source>
</reference>
<keyword evidence="11 12" id="KW-0472">Membrane</keyword>
<evidence type="ECO:0000256" key="2">
    <source>
        <dbReference type="ARBA" id="ARBA00004651"/>
    </source>
</evidence>
<dbReference type="PRINTS" id="PR00727">
    <property type="entry name" value="LEADERPTASE"/>
</dbReference>
<dbReference type="Pfam" id="PF10502">
    <property type="entry name" value="Peptidase_S26"/>
    <property type="match status" value="1"/>
</dbReference>
<evidence type="ECO:0000259" key="14">
    <source>
        <dbReference type="Pfam" id="PF10502"/>
    </source>
</evidence>
<proteinExistence type="inferred from homology"/>
<keyword evidence="9 12" id="KW-0378">Hydrolase</keyword>
<dbReference type="PROSITE" id="PS00760">
    <property type="entry name" value="SPASE_I_2"/>
    <property type="match status" value="1"/>
</dbReference>
<evidence type="ECO:0000256" key="3">
    <source>
        <dbReference type="ARBA" id="ARBA00009370"/>
    </source>
</evidence>
<comment type="subcellular location">
    <subcellularLocation>
        <location evidence="2">Cell membrane</location>
        <topology evidence="2">Multi-pass membrane protein</topology>
    </subcellularLocation>
    <subcellularLocation>
        <location evidence="13">Membrane</location>
        <topology evidence="13">Multi-pass membrane protein</topology>
    </subcellularLocation>
</comment>
<evidence type="ECO:0000256" key="1">
    <source>
        <dbReference type="ARBA" id="ARBA00000677"/>
    </source>
</evidence>
<dbReference type="EC" id="3.4.21.89" evidence="4 12"/>
<protein>
    <recommendedName>
        <fullName evidence="5 12">Signal peptidase I</fullName>
        <ecNumber evidence="4 12">3.4.21.89</ecNumber>
    </recommendedName>
</protein>
<comment type="catalytic activity">
    <reaction evidence="1 12">
        <text>Cleavage of hydrophobic, N-terminal signal or leader sequences from secreted and periplasmic proteins.</text>
        <dbReference type="EC" id="3.4.21.89"/>
    </reaction>
</comment>
<evidence type="ECO:0000256" key="5">
    <source>
        <dbReference type="ARBA" id="ARBA00019232"/>
    </source>
</evidence>
<evidence type="ECO:0000313" key="16">
    <source>
        <dbReference type="Proteomes" id="UP001595478"/>
    </source>
</evidence>
<evidence type="ECO:0000256" key="6">
    <source>
        <dbReference type="ARBA" id="ARBA00022475"/>
    </source>
</evidence>
<keyword evidence="10 12" id="KW-1133">Transmembrane helix</keyword>
<gene>
    <name evidence="15" type="primary">lepB</name>
    <name evidence="15" type="ORF">ACFOHL_10820</name>
</gene>
<name>A0ABV7FRQ0_9ALTE</name>
<feature type="transmembrane region" description="Helical" evidence="12">
    <location>
        <begin position="7"/>
        <end position="28"/>
    </location>
</feature>
<dbReference type="InterPro" id="IPR019533">
    <property type="entry name" value="Peptidase_S26"/>
</dbReference>
<dbReference type="Proteomes" id="UP001595478">
    <property type="component" value="Unassembled WGS sequence"/>
</dbReference>
<evidence type="ECO:0000256" key="10">
    <source>
        <dbReference type="ARBA" id="ARBA00022989"/>
    </source>
</evidence>
<dbReference type="Gene3D" id="2.10.109.10">
    <property type="entry name" value="Umud Fragment, subunit A"/>
    <property type="match status" value="1"/>
</dbReference>
<comment type="similarity">
    <text evidence="3 13">Belongs to the peptidase S26 family.</text>
</comment>
<dbReference type="NCBIfam" id="TIGR02227">
    <property type="entry name" value="sigpep_I_bact"/>
    <property type="match status" value="1"/>
</dbReference>
<dbReference type="PANTHER" id="PTHR43390:SF1">
    <property type="entry name" value="CHLOROPLAST PROCESSING PEPTIDASE"/>
    <property type="match status" value="1"/>
</dbReference>
<feature type="domain" description="Peptidase S26" evidence="14">
    <location>
        <begin position="57"/>
        <end position="259"/>
    </location>
</feature>
<keyword evidence="16" id="KW-1185">Reference proteome</keyword>
<evidence type="ECO:0000256" key="8">
    <source>
        <dbReference type="ARBA" id="ARBA00022692"/>
    </source>
</evidence>
<dbReference type="InterPro" id="IPR036286">
    <property type="entry name" value="LexA/Signal_pep-like_sf"/>
</dbReference>
<evidence type="ECO:0000256" key="12">
    <source>
        <dbReference type="RuleBase" id="RU003993"/>
    </source>
</evidence>
<comment type="caution">
    <text evidence="15">The sequence shown here is derived from an EMBL/GenBank/DDBJ whole genome shotgun (WGS) entry which is preliminary data.</text>
</comment>
<comment type="caution">
    <text evidence="13">Lacks conserved residue(s) required for the propagation of feature annotation.</text>
</comment>
<keyword evidence="6" id="KW-1003">Cell membrane</keyword>
<evidence type="ECO:0000256" key="4">
    <source>
        <dbReference type="ARBA" id="ARBA00013208"/>
    </source>
</evidence>
<keyword evidence="7 12" id="KW-0645">Protease</keyword>
<dbReference type="EMBL" id="JBHRSW010000017">
    <property type="protein sequence ID" value="MFC3122116.1"/>
    <property type="molecule type" value="Genomic_DNA"/>
</dbReference>
<dbReference type="SUPFAM" id="SSF51306">
    <property type="entry name" value="LexA/Signal peptidase"/>
    <property type="match status" value="1"/>
</dbReference>